<feature type="transmembrane region" description="Helical" evidence="8">
    <location>
        <begin position="235"/>
        <end position="255"/>
    </location>
</feature>
<feature type="compositionally biased region" description="Basic and acidic residues" evidence="7">
    <location>
        <begin position="1"/>
        <end position="20"/>
    </location>
</feature>
<evidence type="ECO:0000256" key="6">
    <source>
        <dbReference type="ARBA" id="ARBA00023136"/>
    </source>
</evidence>
<sequence length="517" mass="57553">MATSSDKSELLEKKKDRMDLNTDADYGTGEAEADDASQNGTTSRDIRLRDVKFERDREEVAKSYEYTVEDAVECIGFGVFQWKLIFMCGMYSACDAFEMLLLAVLSPVIRCEWQLEEWQVALLTTIVFVGMFIGSPIYGSWSDTYGRLPVLGICASLMFYFGILTALSPTYIWILILRGIVGFGFGGAVQSFTLLAEYLPRRVRAKVLISYTAFWAAGSCVEIFMAFLVIPTLGWRWLVGFSAGPMLIMIILLYWMPESARFLMAAGKRDKALQVLQRMARENKSKLPDGALVESQKLKRGHFTDLFKEYTSTTLPLWMLWFCTAFSYYGVILVQAQIHEFAKTCGTADVIPPVGDCHCAHLLDSAAYKAMIIATLGEFVCIPFNIIALDWIGRKRCISISLFCASILFFCILICTPPIGTTIFIFGIRGFATSLFNSVYIYTTEVYPTAVRSLGLGSCSAMARLGAMTTPFVAQVLLKQSLLGSICVYGVLCMICAVVACLLPIETKNRMLLQTGK</sequence>
<feature type="transmembrane region" description="Helical" evidence="8">
    <location>
        <begin position="84"/>
        <end position="106"/>
    </location>
</feature>
<dbReference type="AlphaFoldDB" id="A0A8J1UY97"/>
<dbReference type="GO" id="GO:0022857">
    <property type="term" value="F:transmembrane transporter activity"/>
    <property type="evidence" value="ECO:0007669"/>
    <property type="project" value="InterPro"/>
</dbReference>
<dbReference type="InterPro" id="IPR036259">
    <property type="entry name" value="MFS_trans_sf"/>
</dbReference>
<feature type="transmembrane region" description="Helical" evidence="8">
    <location>
        <begin position="482"/>
        <end position="505"/>
    </location>
</feature>
<protein>
    <submittedName>
        <fullName evidence="9">Uncharacterized protein</fullName>
    </submittedName>
</protein>
<evidence type="ECO:0000256" key="8">
    <source>
        <dbReference type="SAM" id="Phobius"/>
    </source>
</evidence>
<dbReference type="EMBL" id="CAIIXF020000012">
    <property type="protein sequence ID" value="CAH1800722.1"/>
    <property type="molecule type" value="Genomic_DNA"/>
</dbReference>
<dbReference type="PANTHER" id="PTHR23511:SF45">
    <property type="entry name" value="SVOP LIKE"/>
    <property type="match status" value="1"/>
</dbReference>
<comment type="subcellular location">
    <subcellularLocation>
        <location evidence="1">Membrane</location>
        <topology evidence="1">Multi-pass membrane protein</topology>
    </subcellularLocation>
</comment>
<dbReference type="SUPFAM" id="SSF103473">
    <property type="entry name" value="MFS general substrate transporter"/>
    <property type="match status" value="1"/>
</dbReference>
<accession>A0A8J1UY97</accession>
<evidence type="ECO:0000256" key="2">
    <source>
        <dbReference type="ARBA" id="ARBA00008335"/>
    </source>
</evidence>
<feature type="transmembrane region" description="Helical" evidence="8">
    <location>
        <begin position="400"/>
        <end position="428"/>
    </location>
</feature>
<dbReference type="GO" id="GO:0016020">
    <property type="term" value="C:membrane"/>
    <property type="evidence" value="ECO:0007669"/>
    <property type="project" value="UniProtKB-SubCell"/>
</dbReference>
<reference evidence="9" key="1">
    <citation type="submission" date="2022-03" db="EMBL/GenBank/DDBJ databases">
        <authorList>
            <person name="Martin C."/>
        </authorList>
    </citation>
    <scope>NUCLEOTIDE SEQUENCE</scope>
</reference>
<dbReference type="PANTHER" id="PTHR23511">
    <property type="entry name" value="SYNAPTIC VESICLE GLYCOPROTEIN 2"/>
    <property type="match status" value="1"/>
</dbReference>
<feature type="transmembrane region" description="Helical" evidence="8">
    <location>
        <begin position="148"/>
        <end position="167"/>
    </location>
</feature>
<comment type="similarity">
    <text evidence="2">Belongs to the major facilitator superfamily.</text>
</comment>
<keyword evidence="5 8" id="KW-1133">Transmembrane helix</keyword>
<evidence type="ECO:0000313" key="10">
    <source>
        <dbReference type="Proteomes" id="UP000749559"/>
    </source>
</evidence>
<feature type="transmembrane region" description="Helical" evidence="8">
    <location>
        <begin position="208"/>
        <end position="229"/>
    </location>
</feature>
<evidence type="ECO:0000256" key="7">
    <source>
        <dbReference type="SAM" id="MobiDB-lite"/>
    </source>
</evidence>
<name>A0A8J1UY97_OWEFU</name>
<gene>
    <name evidence="9" type="ORF">OFUS_LOCUS24573</name>
</gene>
<comment type="caution">
    <text evidence="9">The sequence shown here is derived from an EMBL/GenBank/DDBJ whole genome shotgun (WGS) entry which is preliminary data.</text>
</comment>
<feature type="region of interest" description="Disordered" evidence="7">
    <location>
        <begin position="1"/>
        <end position="41"/>
    </location>
</feature>
<feature type="transmembrane region" description="Helical" evidence="8">
    <location>
        <begin position="370"/>
        <end position="388"/>
    </location>
</feature>
<keyword evidence="6 8" id="KW-0472">Membrane</keyword>
<dbReference type="Pfam" id="PF00083">
    <property type="entry name" value="Sugar_tr"/>
    <property type="match status" value="1"/>
</dbReference>
<dbReference type="PROSITE" id="PS50850">
    <property type="entry name" value="MFS"/>
    <property type="match status" value="1"/>
</dbReference>
<evidence type="ECO:0000256" key="3">
    <source>
        <dbReference type="ARBA" id="ARBA00022448"/>
    </source>
</evidence>
<feature type="transmembrane region" description="Helical" evidence="8">
    <location>
        <begin position="173"/>
        <end position="196"/>
    </location>
</feature>
<keyword evidence="3" id="KW-0813">Transport</keyword>
<dbReference type="Gene3D" id="1.20.1250.20">
    <property type="entry name" value="MFS general substrate transporter like domains"/>
    <property type="match status" value="1"/>
</dbReference>
<keyword evidence="4 8" id="KW-0812">Transmembrane</keyword>
<feature type="transmembrane region" description="Helical" evidence="8">
    <location>
        <begin position="118"/>
        <end position="141"/>
    </location>
</feature>
<dbReference type="InterPro" id="IPR020846">
    <property type="entry name" value="MFS_dom"/>
</dbReference>
<dbReference type="InterPro" id="IPR005828">
    <property type="entry name" value="MFS_sugar_transport-like"/>
</dbReference>
<proteinExistence type="inferred from homology"/>
<dbReference type="OrthoDB" id="4139357at2759"/>
<evidence type="ECO:0000313" key="9">
    <source>
        <dbReference type="EMBL" id="CAH1800722.1"/>
    </source>
</evidence>
<feature type="transmembrane region" description="Helical" evidence="8">
    <location>
        <begin position="317"/>
        <end position="338"/>
    </location>
</feature>
<organism evidence="9 10">
    <name type="scientific">Owenia fusiformis</name>
    <name type="common">Polychaete worm</name>
    <dbReference type="NCBI Taxonomy" id="6347"/>
    <lineage>
        <taxon>Eukaryota</taxon>
        <taxon>Metazoa</taxon>
        <taxon>Spiralia</taxon>
        <taxon>Lophotrochozoa</taxon>
        <taxon>Annelida</taxon>
        <taxon>Polychaeta</taxon>
        <taxon>Sedentaria</taxon>
        <taxon>Canalipalpata</taxon>
        <taxon>Sabellida</taxon>
        <taxon>Oweniida</taxon>
        <taxon>Oweniidae</taxon>
        <taxon>Owenia</taxon>
    </lineage>
</organism>
<evidence type="ECO:0000256" key="5">
    <source>
        <dbReference type="ARBA" id="ARBA00022989"/>
    </source>
</evidence>
<evidence type="ECO:0000256" key="4">
    <source>
        <dbReference type="ARBA" id="ARBA00022692"/>
    </source>
</evidence>
<keyword evidence="10" id="KW-1185">Reference proteome</keyword>
<evidence type="ECO:0000256" key="1">
    <source>
        <dbReference type="ARBA" id="ARBA00004141"/>
    </source>
</evidence>
<dbReference type="Proteomes" id="UP000749559">
    <property type="component" value="Unassembled WGS sequence"/>
</dbReference>